<reference evidence="4 5" key="1">
    <citation type="submission" date="2019-01" db="EMBL/GenBank/DDBJ databases">
        <title>Genome sequencing of strain FW10M-9.</title>
        <authorList>
            <person name="Heo J."/>
            <person name="Kim S.-J."/>
            <person name="Kim J.-S."/>
            <person name="Hong S.-B."/>
            <person name="Kwon S.-W."/>
        </authorList>
    </citation>
    <scope>NUCLEOTIDE SEQUENCE [LARGE SCALE GENOMIC DNA]</scope>
    <source>
        <strain evidence="4 5">FW10M-9</strain>
    </source>
</reference>
<evidence type="ECO:0000313" key="5">
    <source>
        <dbReference type="Proteomes" id="UP000292118"/>
    </source>
</evidence>
<dbReference type="AlphaFoldDB" id="A0A4P6F3Z2"/>
<keyword evidence="5" id="KW-1185">Reference proteome</keyword>
<dbReference type="KEGG" id="xya:ET471_01730"/>
<protein>
    <submittedName>
        <fullName evidence="4">Glycosyltransferase</fullName>
    </submittedName>
</protein>
<evidence type="ECO:0000259" key="3">
    <source>
        <dbReference type="Pfam" id="PF13439"/>
    </source>
</evidence>
<gene>
    <name evidence="4" type="ORF">ET471_01730</name>
</gene>
<organism evidence="4 5">
    <name type="scientific">Xylanimonas protaetiae</name>
    <dbReference type="NCBI Taxonomy" id="2509457"/>
    <lineage>
        <taxon>Bacteria</taxon>
        <taxon>Bacillati</taxon>
        <taxon>Actinomycetota</taxon>
        <taxon>Actinomycetes</taxon>
        <taxon>Micrococcales</taxon>
        <taxon>Promicromonosporaceae</taxon>
        <taxon>Xylanimonas</taxon>
    </lineage>
</organism>
<keyword evidence="2 4" id="KW-0808">Transferase</keyword>
<evidence type="ECO:0000256" key="1">
    <source>
        <dbReference type="ARBA" id="ARBA00022676"/>
    </source>
</evidence>
<dbReference type="CDD" id="cd03801">
    <property type="entry name" value="GT4_PimA-like"/>
    <property type="match status" value="1"/>
</dbReference>
<evidence type="ECO:0000313" key="4">
    <source>
        <dbReference type="EMBL" id="QAY68919.1"/>
    </source>
</evidence>
<dbReference type="EMBL" id="CP035493">
    <property type="protein sequence ID" value="QAY68919.1"/>
    <property type="molecule type" value="Genomic_DNA"/>
</dbReference>
<dbReference type="PANTHER" id="PTHR12526">
    <property type="entry name" value="GLYCOSYLTRANSFERASE"/>
    <property type="match status" value="1"/>
</dbReference>
<dbReference type="SUPFAM" id="SSF53756">
    <property type="entry name" value="UDP-Glycosyltransferase/glycogen phosphorylase"/>
    <property type="match status" value="1"/>
</dbReference>
<dbReference type="Gene3D" id="3.40.50.2000">
    <property type="entry name" value="Glycogen Phosphorylase B"/>
    <property type="match status" value="2"/>
</dbReference>
<dbReference type="PANTHER" id="PTHR12526:SF636">
    <property type="entry name" value="BLL3647 PROTEIN"/>
    <property type="match status" value="1"/>
</dbReference>
<keyword evidence="1" id="KW-0328">Glycosyltransferase</keyword>
<proteinExistence type="predicted"/>
<sequence length="365" mass="39259">MKILLVTPWFPTTVAPESGLFVLRDALALAMVADVSVLHLDWNSDTTSLAGIDPAIRVQRVRLDRRDPRAYLRARKHVRAAARQADVVHTHALTGLVPFLVGRPAPARSPWVHTEHWSGLTASETLGRAERVMRRLLLPVLRRPDVVVVACRRLAEPIGALRRGRVEVVPCVVDDPPQVREATRDPHLLRLVGVGGLIDRKGPLTALATVAELRRRGMPAQLTWVGTGPLREAVLDAAKEAGLEEDVHLAGALPPAEVAAELDAADMFILPTSGDNFCVVVAEALTHGRPVVSGASTGAVDYAVAAVSEFVESRDAFAYADAVVSLRERTARMSAADIAGTVRGAFSSEAVAHRLMAVYGQLVHP</sequence>
<feature type="domain" description="Glycosyltransferase subfamily 4-like N-terminal" evidence="3">
    <location>
        <begin position="55"/>
        <end position="174"/>
    </location>
</feature>
<dbReference type="OrthoDB" id="3171021at2"/>
<dbReference type="Pfam" id="PF13692">
    <property type="entry name" value="Glyco_trans_1_4"/>
    <property type="match status" value="1"/>
</dbReference>
<dbReference type="GO" id="GO:0016757">
    <property type="term" value="F:glycosyltransferase activity"/>
    <property type="evidence" value="ECO:0007669"/>
    <property type="project" value="UniProtKB-KW"/>
</dbReference>
<dbReference type="InterPro" id="IPR028098">
    <property type="entry name" value="Glyco_trans_4-like_N"/>
</dbReference>
<dbReference type="Proteomes" id="UP000292118">
    <property type="component" value="Chromosome"/>
</dbReference>
<dbReference type="RefSeq" id="WP_129186320.1">
    <property type="nucleotide sequence ID" value="NZ_CP035493.1"/>
</dbReference>
<accession>A0A4P6F3Z2</accession>
<dbReference type="Pfam" id="PF13439">
    <property type="entry name" value="Glyco_transf_4"/>
    <property type="match status" value="1"/>
</dbReference>
<name>A0A4P6F3Z2_9MICO</name>
<evidence type="ECO:0000256" key="2">
    <source>
        <dbReference type="ARBA" id="ARBA00022679"/>
    </source>
</evidence>